<dbReference type="PATRIC" id="fig|389348.3.peg.2519"/>
<dbReference type="InParanoid" id="A0A0U5JGV8"/>
<dbReference type="AlphaFoldDB" id="A0A0U5JGV8"/>
<reference evidence="2" key="1">
    <citation type="submission" date="2015-09" db="EMBL/GenBank/DDBJ databases">
        <authorList>
            <person name="Bertelli C."/>
        </authorList>
    </citation>
    <scope>NUCLEOTIDE SEQUENCE [LARGE SCALE GENOMIC DNA]</scope>
    <source>
        <strain evidence="2">KNic</strain>
    </source>
</reference>
<name>A0A0U5JGV8_9BACT</name>
<dbReference type="Proteomes" id="UP000069902">
    <property type="component" value="Chromosome cPNK"/>
</dbReference>
<dbReference type="EMBL" id="LN879502">
    <property type="protein sequence ID" value="CUI17842.1"/>
    <property type="molecule type" value="Genomic_DNA"/>
</dbReference>
<dbReference type="RefSeq" id="WP_158021799.1">
    <property type="nucleotide sequence ID" value="NZ_LN879502.1"/>
</dbReference>
<gene>
    <name evidence="1" type="ORF">PNK_2241</name>
</gene>
<dbReference type="STRING" id="389348.PNK_2241"/>
<accession>A0A0U5JGV8</accession>
<organism evidence="1 2">
    <name type="scientific">Candidatus Protochlamydia naegleriophila</name>
    <dbReference type="NCBI Taxonomy" id="389348"/>
    <lineage>
        <taxon>Bacteria</taxon>
        <taxon>Pseudomonadati</taxon>
        <taxon>Chlamydiota</taxon>
        <taxon>Chlamydiia</taxon>
        <taxon>Parachlamydiales</taxon>
        <taxon>Parachlamydiaceae</taxon>
        <taxon>Candidatus Protochlamydia</taxon>
    </lineage>
</organism>
<evidence type="ECO:0000313" key="2">
    <source>
        <dbReference type="Proteomes" id="UP000069902"/>
    </source>
</evidence>
<evidence type="ECO:0000313" key="1">
    <source>
        <dbReference type="EMBL" id="CUI17842.1"/>
    </source>
</evidence>
<protein>
    <submittedName>
        <fullName evidence="1">Uncharacterized protein</fullName>
    </submittedName>
</protein>
<sequence>MANNFSTLRSNLSEMAMALHGYSQAQQLELYPLSSSQVCYVGTWMGRIVKWLHEFWRKIKSFVAEVPSIFLNQTVEYIIHNVFEQAVHQVYEARQKRLLGQIKCIEKAQELVPSQEERERQLGRYLAHIAKEWRGMGPELLNDATRTFHQVLQEPQINECEQATCRKLITHFHSATHFFWKLFAKERYSHLRTPLEEALQTPSHLLCDQTLYRSLRKEQHAIDLEGILQHPIPHGALSKIQRANSMTLQEKEELKQWIQKLNEQHAAVSIGQFESVLKGIIESMHIQGQANYSLSMLLHALDQLGCALVQQEDPKHMDWREGLQPGMQLACNGRVFVLGAQLSPFKAINDEYKIFAIEGHPNWVVKIANNRLKALMEGEKIKDASAHWGIHPARIVENIGNDPTHPIHGLDVNGQCLIVERLWNCLADHEWGSHEARLGIEDEKIASVLANHLYCQHQWKASSQNLSCAHLLFDSEGVLRSSRFLKKGPDDYHAWERLCYEAAKNNAAVLAYLMHVSKLSEHPVAYYYREAIEHTLQTGNTNFLGQRQPIGYEDRVYLERAEALCLEAKAMREACVKHLQSHWRRQGWYNYRQEDQLRNLAYGRLLAAYRKHPTAGILPLALQEAVIEQLEDAHAALQANRFLPPVSQDILAYYEEQFQQNMRRNRLIMNEGEN</sequence>
<proteinExistence type="predicted"/>
<dbReference type="KEGG" id="pnl:PNK_2241"/>
<keyword evidence="2" id="KW-1185">Reference proteome</keyword>